<reference evidence="5" key="1">
    <citation type="submission" date="2020-05" db="EMBL/GenBank/DDBJ databases">
        <authorList>
            <person name="Chiriac C."/>
            <person name="Salcher M."/>
            <person name="Ghai R."/>
            <person name="Kavagutti S V."/>
        </authorList>
    </citation>
    <scope>NUCLEOTIDE SEQUENCE</scope>
</reference>
<name>A0A6J7WKA1_9CAUD</name>
<feature type="domain" description="Prolyl 4-hydroxylase alpha subunit" evidence="4">
    <location>
        <begin position="24"/>
        <end position="207"/>
    </location>
</feature>
<evidence type="ECO:0000313" key="5">
    <source>
        <dbReference type="EMBL" id="CAB5218196.1"/>
    </source>
</evidence>
<organism evidence="5">
    <name type="scientific">uncultured Caudovirales phage</name>
    <dbReference type="NCBI Taxonomy" id="2100421"/>
    <lineage>
        <taxon>Viruses</taxon>
        <taxon>Duplodnaviria</taxon>
        <taxon>Heunggongvirae</taxon>
        <taxon>Uroviricota</taxon>
        <taxon>Caudoviricetes</taxon>
        <taxon>Peduoviridae</taxon>
        <taxon>Maltschvirus</taxon>
        <taxon>Maltschvirus maltsch</taxon>
    </lineage>
</organism>
<dbReference type="GO" id="GO:0031418">
    <property type="term" value="F:L-ascorbic acid binding"/>
    <property type="evidence" value="ECO:0007669"/>
    <property type="project" value="InterPro"/>
</dbReference>
<dbReference type="GO" id="GO:0005506">
    <property type="term" value="F:iron ion binding"/>
    <property type="evidence" value="ECO:0007669"/>
    <property type="project" value="InterPro"/>
</dbReference>
<dbReference type="InterPro" id="IPR044862">
    <property type="entry name" value="Pro_4_hyd_alph_FE2OG_OXY"/>
</dbReference>
<evidence type="ECO:0000256" key="1">
    <source>
        <dbReference type="ARBA" id="ARBA00001961"/>
    </source>
</evidence>
<dbReference type="GO" id="GO:0016705">
    <property type="term" value="F:oxidoreductase activity, acting on paired donors, with incorporation or reduction of molecular oxygen"/>
    <property type="evidence" value="ECO:0007669"/>
    <property type="project" value="InterPro"/>
</dbReference>
<proteinExistence type="predicted"/>
<sequence>MSYETDVSVETIKAAGFDCEQLDPLVYLIKDFITDEECEELMGVAENATSEDWLENYLNGIKDRIEARHGTRDLEATKTEVTYDWQDKVINVRENKVAMGLEKRLAPVFNKDSVLYVRSFGIIQRQYEGAELKGHYDQYVDTRMKWAAVLYINEDYVDGEFYFRDKGIEIRPPRKSLLLFPATEDYWHGVKKVGKGPVRYAVPAFIWDDPNAF</sequence>
<dbReference type="SMART" id="SM00702">
    <property type="entry name" value="P4Hc"/>
    <property type="match status" value="1"/>
</dbReference>
<dbReference type="Pfam" id="PF13640">
    <property type="entry name" value="2OG-FeII_Oxy_3"/>
    <property type="match status" value="1"/>
</dbReference>
<dbReference type="GO" id="GO:0051213">
    <property type="term" value="F:dioxygenase activity"/>
    <property type="evidence" value="ECO:0007669"/>
    <property type="project" value="UniProtKB-KW"/>
</dbReference>
<evidence type="ECO:0000259" key="4">
    <source>
        <dbReference type="SMART" id="SM00702"/>
    </source>
</evidence>
<dbReference type="Gene3D" id="2.60.120.620">
    <property type="entry name" value="q2cbj1_9rhob like domain"/>
    <property type="match status" value="1"/>
</dbReference>
<evidence type="ECO:0000256" key="3">
    <source>
        <dbReference type="ARBA" id="ARBA00023002"/>
    </source>
</evidence>
<dbReference type="EMBL" id="LR798257">
    <property type="protein sequence ID" value="CAB5218196.1"/>
    <property type="molecule type" value="Genomic_DNA"/>
</dbReference>
<comment type="cofactor">
    <cofactor evidence="1">
        <name>L-ascorbate</name>
        <dbReference type="ChEBI" id="CHEBI:38290"/>
    </cofactor>
</comment>
<dbReference type="InterPro" id="IPR006620">
    <property type="entry name" value="Pro_4_hyd_alph"/>
</dbReference>
<protein>
    <submittedName>
        <fullName evidence="5">Oxoglutarate/iron-dependent dioxygenase</fullName>
    </submittedName>
</protein>
<evidence type="ECO:0000256" key="2">
    <source>
        <dbReference type="ARBA" id="ARBA00022964"/>
    </source>
</evidence>
<gene>
    <name evidence="5" type="ORF">UFOVP204_78</name>
</gene>
<keyword evidence="3" id="KW-0560">Oxidoreductase</keyword>
<keyword evidence="2 5" id="KW-0223">Dioxygenase</keyword>
<accession>A0A6J7WKA1</accession>